<comment type="catalytic activity">
    <reaction evidence="6">
        <text>ATP + H2O = ADP + phosphate + H(+)</text>
        <dbReference type="Rhea" id="RHEA:13065"/>
        <dbReference type="ChEBI" id="CHEBI:15377"/>
        <dbReference type="ChEBI" id="CHEBI:15378"/>
        <dbReference type="ChEBI" id="CHEBI:30616"/>
        <dbReference type="ChEBI" id="CHEBI:43474"/>
        <dbReference type="ChEBI" id="CHEBI:456216"/>
        <dbReference type="EC" id="3.6.4.13"/>
    </reaction>
</comment>
<dbReference type="InterPro" id="IPR014014">
    <property type="entry name" value="RNA_helicase_DEAD_Q_motif"/>
</dbReference>
<evidence type="ECO:0000259" key="11">
    <source>
        <dbReference type="PROSITE" id="PS51194"/>
    </source>
</evidence>
<keyword evidence="3 8" id="KW-0378">Hydrolase</keyword>
<feature type="compositionally biased region" description="Gly residues" evidence="9">
    <location>
        <begin position="703"/>
        <end position="714"/>
    </location>
</feature>
<comment type="caution">
    <text evidence="13">The sequence shown here is derived from an EMBL/GenBank/DDBJ whole genome shotgun (WGS) entry which is preliminary data.</text>
</comment>
<dbReference type="EMBL" id="ACYE01000015">
    <property type="protein sequence ID" value="EFE44972.1"/>
    <property type="molecule type" value="Genomic_DNA"/>
</dbReference>
<reference evidence="14" key="1">
    <citation type="journal article" date="2011" name="Genome Biol.">
        <title>Comparative and functional genomics provide insights into the pathogenicity of dermatophytic fungi.</title>
        <authorList>
            <person name="Burmester A."/>
            <person name="Shelest E."/>
            <person name="Gloeckner G."/>
            <person name="Heddergott C."/>
            <person name="Schindler S."/>
            <person name="Staib P."/>
            <person name="Heidel A."/>
            <person name="Felder M."/>
            <person name="Petzold A."/>
            <person name="Szafranski K."/>
            <person name="Feuermann M."/>
            <person name="Pedruzzi I."/>
            <person name="Priebe S."/>
            <person name="Groth M."/>
            <person name="Winkler R."/>
            <person name="Li W."/>
            <person name="Kniemeyer O."/>
            <person name="Schroeckh V."/>
            <person name="Hertweck C."/>
            <person name="Hube B."/>
            <person name="White T.C."/>
            <person name="Platzer M."/>
            <person name="Guthke R."/>
            <person name="Heitman J."/>
            <person name="Woestemeyer J."/>
            <person name="Zipfel P.F."/>
            <person name="Monod M."/>
            <person name="Brakhage A.A."/>
        </authorList>
    </citation>
    <scope>NUCLEOTIDE SEQUENCE [LARGE SCALE GENOMIC DNA]</scope>
    <source>
        <strain evidence="14">HKI 0517</strain>
    </source>
</reference>
<dbReference type="Gene3D" id="3.40.50.300">
    <property type="entry name" value="P-loop containing nucleotide triphosphate hydrolases"/>
    <property type="match status" value="2"/>
</dbReference>
<organism evidence="13 14">
    <name type="scientific">Trichophyton verrucosum (strain HKI 0517)</name>
    <dbReference type="NCBI Taxonomy" id="663202"/>
    <lineage>
        <taxon>Eukaryota</taxon>
        <taxon>Fungi</taxon>
        <taxon>Dikarya</taxon>
        <taxon>Ascomycota</taxon>
        <taxon>Pezizomycotina</taxon>
        <taxon>Eurotiomycetes</taxon>
        <taxon>Eurotiomycetidae</taxon>
        <taxon>Onygenales</taxon>
        <taxon>Arthrodermataceae</taxon>
        <taxon>Trichophyton</taxon>
    </lineage>
</organism>
<dbReference type="FunFam" id="3.40.50.300:FF:000008">
    <property type="entry name" value="ATP-dependent RNA helicase RhlB"/>
    <property type="match status" value="1"/>
</dbReference>
<dbReference type="OrthoDB" id="196131at2759"/>
<dbReference type="SUPFAM" id="SSF52540">
    <property type="entry name" value="P-loop containing nucleoside triphosphate hydrolases"/>
    <property type="match status" value="2"/>
</dbReference>
<evidence type="ECO:0000256" key="1">
    <source>
        <dbReference type="ARBA" id="ARBA00012552"/>
    </source>
</evidence>
<feature type="domain" description="Helicase ATP-binding" evidence="10">
    <location>
        <begin position="277"/>
        <end position="474"/>
    </location>
</feature>
<sequence>MLLPKMPKLNDITPFLCHVLFYIFYHHPHCVLFCSPGQKLCFVSEEICRFSAKDIKKEEISASSSSSSSFFFSFCYCFSPYCVDFLCFSASSYFITLTVSSTGTPTLHQILNQVWLSRHLLYFFFFEAIVMPPGPLEDMSNVADALPEAEEAAAMAREKGWVVPQRYNYEAYNALNRDDYADALPWASNSAKYEWKEEYGDIGPPNEELEQMLFKDEYIPRVGKLLENIRQIQVTAETTERPDPIKSFEDAGLHPIMLNNIKLCGYIVPTPVQAYCIPAVLTGHDLIAVAQTGSGKTAAFLIPVLSKLMGKAKKLAAPRPDLGNGFNESLDAVRAEPLVLIVVPTRELATQIFDEARRLCYRSMLRPCVIYGGGPSRDQRMELQKGCDILIATPGRLIDFMEKPNILSLCRVRYTIIDEADELLKSDWDVEFTKILAGGDVNEDADHRYMMFSATFNKGCRQVARKFLANDYVRIRIGRVGSTHLNVTQQFVWAEENMKKKCLYDLLMAMPPSRTIVFVNNKTQADLIDDFLFNMGLPSTSIHSDRTQREREDAIRAFKTAKSPILIATAVSARGLDIKNVMHVVNYDLPSVNHGGIDEYIHRIGRTARIGNPGLATSFYNDKNSDIASDLVKILVESKQVIPDFLQSEVPPDGVLDFNDDTDDEAGNDDNAGDDGWGAAALPSVAAGFAEAANGKSEAETQGGWGSGPADGEW</sequence>
<dbReference type="GO" id="GO:0003724">
    <property type="term" value="F:RNA helicase activity"/>
    <property type="evidence" value="ECO:0007669"/>
    <property type="project" value="UniProtKB-EC"/>
</dbReference>
<dbReference type="InterPro" id="IPR000629">
    <property type="entry name" value="RNA-helicase_DEAD-box_CS"/>
</dbReference>
<dbReference type="SMART" id="SM00490">
    <property type="entry name" value="HELICc"/>
    <property type="match status" value="1"/>
</dbReference>
<feature type="compositionally biased region" description="Acidic residues" evidence="9">
    <location>
        <begin position="658"/>
        <end position="673"/>
    </location>
</feature>
<protein>
    <recommendedName>
        <fullName evidence="1">RNA helicase</fullName>
        <ecNumber evidence="1">3.6.4.13</ecNumber>
    </recommendedName>
</protein>
<dbReference type="EC" id="3.6.4.13" evidence="1"/>
<dbReference type="GO" id="GO:0005524">
    <property type="term" value="F:ATP binding"/>
    <property type="evidence" value="ECO:0007669"/>
    <property type="project" value="UniProtKB-KW"/>
</dbReference>
<evidence type="ECO:0000256" key="7">
    <source>
        <dbReference type="PROSITE-ProRule" id="PRU00552"/>
    </source>
</evidence>
<keyword evidence="5 8" id="KW-0067">ATP-binding</keyword>
<feature type="domain" description="Helicase C-terminal" evidence="11">
    <location>
        <begin position="502"/>
        <end position="650"/>
    </location>
</feature>
<keyword evidence="4 8" id="KW-0347">Helicase</keyword>
<dbReference type="GeneID" id="9581821"/>
<dbReference type="KEGG" id="tve:TRV_00223"/>
<dbReference type="InterPro" id="IPR001650">
    <property type="entry name" value="Helicase_C-like"/>
</dbReference>
<dbReference type="PROSITE" id="PS51194">
    <property type="entry name" value="HELICASE_CTER"/>
    <property type="match status" value="1"/>
</dbReference>
<dbReference type="PROSITE" id="PS00039">
    <property type="entry name" value="DEAD_ATP_HELICASE"/>
    <property type="match status" value="1"/>
</dbReference>
<dbReference type="CDD" id="cd18787">
    <property type="entry name" value="SF2_C_DEAD"/>
    <property type="match status" value="1"/>
</dbReference>
<dbReference type="PROSITE" id="PS51195">
    <property type="entry name" value="Q_MOTIF"/>
    <property type="match status" value="1"/>
</dbReference>
<accession>D4CZI1</accession>
<evidence type="ECO:0000259" key="10">
    <source>
        <dbReference type="PROSITE" id="PS51192"/>
    </source>
</evidence>
<evidence type="ECO:0000256" key="5">
    <source>
        <dbReference type="ARBA" id="ARBA00022840"/>
    </source>
</evidence>
<dbReference type="PROSITE" id="PS51192">
    <property type="entry name" value="HELICASE_ATP_BIND_1"/>
    <property type="match status" value="1"/>
</dbReference>
<keyword evidence="2 8" id="KW-0547">Nucleotide-binding</keyword>
<keyword evidence="14" id="KW-1185">Reference proteome</keyword>
<evidence type="ECO:0000256" key="8">
    <source>
        <dbReference type="RuleBase" id="RU000492"/>
    </source>
</evidence>
<feature type="region of interest" description="Disordered" evidence="9">
    <location>
        <begin position="652"/>
        <end position="714"/>
    </location>
</feature>
<evidence type="ECO:0000256" key="6">
    <source>
        <dbReference type="ARBA" id="ARBA00047984"/>
    </source>
</evidence>
<dbReference type="PANTHER" id="PTHR47958">
    <property type="entry name" value="ATP-DEPENDENT RNA HELICASE DBP3"/>
    <property type="match status" value="1"/>
</dbReference>
<evidence type="ECO:0000313" key="14">
    <source>
        <dbReference type="Proteomes" id="UP000008383"/>
    </source>
</evidence>
<evidence type="ECO:0000256" key="9">
    <source>
        <dbReference type="SAM" id="MobiDB-lite"/>
    </source>
</evidence>
<dbReference type="InterPro" id="IPR011545">
    <property type="entry name" value="DEAD/DEAH_box_helicase_dom"/>
</dbReference>
<dbReference type="GO" id="GO:0003676">
    <property type="term" value="F:nucleic acid binding"/>
    <property type="evidence" value="ECO:0007669"/>
    <property type="project" value="InterPro"/>
</dbReference>
<dbReference type="Pfam" id="PF00270">
    <property type="entry name" value="DEAD"/>
    <property type="match status" value="1"/>
</dbReference>
<proteinExistence type="inferred from homology"/>
<dbReference type="RefSeq" id="XP_003025583.1">
    <property type="nucleotide sequence ID" value="XM_003025537.1"/>
</dbReference>
<name>D4CZI1_TRIVH</name>
<dbReference type="Proteomes" id="UP000008383">
    <property type="component" value="Unassembled WGS sequence"/>
</dbReference>
<dbReference type="InterPro" id="IPR027417">
    <property type="entry name" value="P-loop_NTPase"/>
</dbReference>
<evidence type="ECO:0000259" key="12">
    <source>
        <dbReference type="PROSITE" id="PS51195"/>
    </source>
</evidence>
<comment type="similarity">
    <text evidence="8">Belongs to the DEAD box helicase family.</text>
</comment>
<feature type="short sequence motif" description="Q motif" evidence="7">
    <location>
        <begin position="246"/>
        <end position="274"/>
    </location>
</feature>
<evidence type="ECO:0000256" key="3">
    <source>
        <dbReference type="ARBA" id="ARBA00022801"/>
    </source>
</evidence>
<dbReference type="AlphaFoldDB" id="D4CZI1"/>
<feature type="domain" description="DEAD-box RNA helicase Q" evidence="12">
    <location>
        <begin position="246"/>
        <end position="274"/>
    </location>
</feature>
<dbReference type="InterPro" id="IPR014001">
    <property type="entry name" value="Helicase_ATP-bd"/>
</dbReference>
<dbReference type="GO" id="GO:0016787">
    <property type="term" value="F:hydrolase activity"/>
    <property type="evidence" value="ECO:0007669"/>
    <property type="project" value="UniProtKB-KW"/>
</dbReference>
<gene>
    <name evidence="13" type="ORF">TRV_00223</name>
</gene>
<dbReference type="HOGENOM" id="CLU_003041_1_5_1"/>
<dbReference type="Pfam" id="PF00271">
    <property type="entry name" value="Helicase_C"/>
    <property type="match status" value="1"/>
</dbReference>
<evidence type="ECO:0000256" key="2">
    <source>
        <dbReference type="ARBA" id="ARBA00022741"/>
    </source>
</evidence>
<dbReference type="SMART" id="SM00487">
    <property type="entry name" value="DEXDc"/>
    <property type="match status" value="1"/>
</dbReference>
<evidence type="ECO:0000313" key="13">
    <source>
        <dbReference type="EMBL" id="EFE44972.1"/>
    </source>
</evidence>
<evidence type="ECO:0000256" key="4">
    <source>
        <dbReference type="ARBA" id="ARBA00022806"/>
    </source>
</evidence>